<gene>
    <name evidence="2" type="ORF">CJ030_MR4G010528</name>
</gene>
<comment type="caution">
    <text evidence="2">The sequence shown here is derived from an EMBL/GenBank/DDBJ whole genome shotgun (WGS) entry which is preliminary data.</text>
</comment>
<reference evidence="2 3" key="1">
    <citation type="journal article" date="2019" name="Plant Biotechnol. J.">
        <title>The red bayberry genome and genetic basis of sex determination.</title>
        <authorList>
            <person name="Jia H.M."/>
            <person name="Jia H.J."/>
            <person name="Cai Q.L."/>
            <person name="Wang Y."/>
            <person name="Zhao H.B."/>
            <person name="Yang W.F."/>
            <person name="Wang G.Y."/>
            <person name="Li Y.H."/>
            <person name="Zhan D.L."/>
            <person name="Shen Y.T."/>
            <person name="Niu Q.F."/>
            <person name="Chang L."/>
            <person name="Qiu J."/>
            <person name="Zhao L."/>
            <person name="Xie H.B."/>
            <person name="Fu W.Y."/>
            <person name="Jin J."/>
            <person name="Li X.W."/>
            <person name="Jiao Y."/>
            <person name="Zhou C.C."/>
            <person name="Tu T."/>
            <person name="Chai C.Y."/>
            <person name="Gao J.L."/>
            <person name="Fan L.J."/>
            <person name="van de Weg E."/>
            <person name="Wang J.Y."/>
            <person name="Gao Z.S."/>
        </authorList>
    </citation>
    <scope>NUCLEOTIDE SEQUENCE [LARGE SCALE GENOMIC DNA]</scope>
    <source>
        <tissue evidence="2">Leaves</tissue>
    </source>
</reference>
<dbReference type="Proteomes" id="UP000516437">
    <property type="component" value="Chromosome 4"/>
</dbReference>
<name>A0A6A1VRC4_9ROSI</name>
<dbReference type="Gene3D" id="3.40.50.300">
    <property type="entry name" value="P-loop containing nucleotide triphosphate hydrolases"/>
    <property type="match status" value="1"/>
</dbReference>
<evidence type="ECO:0000256" key="1">
    <source>
        <dbReference type="SAM" id="MobiDB-lite"/>
    </source>
</evidence>
<protein>
    <recommendedName>
        <fullName evidence="4">NACHT domain-containing protein</fullName>
    </recommendedName>
</protein>
<dbReference type="AlphaFoldDB" id="A0A6A1VRC4"/>
<keyword evidence="3" id="KW-1185">Reference proteome</keyword>
<proteinExistence type="predicted"/>
<organism evidence="2 3">
    <name type="scientific">Morella rubra</name>
    <name type="common">Chinese bayberry</name>
    <dbReference type="NCBI Taxonomy" id="262757"/>
    <lineage>
        <taxon>Eukaryota</taxon>
        <taxon>Viridiplantae</taxon>
        <taxon>Streptophyta</taxon>
        <taxon>Embryophyta</taxon>
        <taxon>Tracheophyta</taxon>
        <taxon>Spermatophyta</taxon>
        <taxon>Magnoliopsida</taxon>
        <taxon>eudicotyledons</taxon>
        <taxon>Gunneridae</taxon>
        <taxon>Pentapetalae</taxon>
        <taxon>rosids</taxon>
        <taxon>fabids</taxon>
        <taxon>Fagales</taxon>
        <taxon>Myricaceae</taxon>
        <taxon>Morella</taxon>
    </lineage>
</organism>
<evidence type="ECO:0000313" key="2">
    <source>
        <dbReference type="EMBL" id="KAB1215461.1"/>
    </source>
</evidence>
<dbReference type="SUPFAM" id="SSF52540">
    <property type="entry name" value="P-loop containing nucleoside triphosphate hydrolases"/>
    <property type="match status" value="1"/>
</dbReference>
<dbReference type="InterPro" id="IPR027417">
    <property type="entry name" value="P-loop_NTPase"/>
</dbReference>
<feature type="compositionally biased region" description="Acidic residues" evidence="1">
    <location>
        <begin position="68"/>
        <end position="79"/>
    </location>
</feature>
<evidence type="ECO:0000313" key="3">
    <source>
        <dbReference type="Proteomes" id="UP000516437"/>
    </source>
</evidence>
<accession>A0A6A1VRC4</accession>
<feature type="region of interest" description="Disordered" evidence="1">
    <location>
        <begin position="68"/>
        <end position="87"/>
    </location>
</feature>
<dbReference type="EMBL" id="RXIC02000022">
    <property type="protein sequence ID" value="KAB1215461.1"/>
    <property type="molecule type" value="Genomic_DNA"/>
</dbReference>
<sequence>MRFVFQHCLEDNAGGPGVGKTWIAREIRNLVDKNPSLCYGTLWTSMKRKYSGTRPFYEVIDRQWSVDPCDEEREDDAKEDEQKREEERLKRLVEGIQRKLKEIIPEKAKENASPKLNAFLLLVIDDIESREEENNIMGKLEDLLPGDQKSSLKVLITRREEASRGRDGPGV</sequence>
<evidence type="ECO:0008006" key="4">
    <source>
        <dbReference type="Google" id="ProtNLM"/>
    </source>
</evidence>